<proteinExistence type="predicted"/>
<sequence length="78" mass="8638">MGPESGIRLAHGDPGLERGWSAPRLVLLWSLARMGIEIAGCPDGGHVVSGRDHGAGRRWAEALERAPFWALRRPWERE</sequence>
<keyword evidence="2" id="KW-1185">Reference proteome</keyword>
<reference evidence="1 2" key="1">
    <citation type="journal article" date="2016" name="Genome Announc.">
        <title>Complete Genome Sequence of Thiostrepton-Producing Streptomyces laurentii ATCC 31255.</title>
        <authorList>
            <person name="Doi K."/>
            <person name="Fujino Y."/>
            <person name="Nagayoshi Y."/>
            <person name="Ohshima T."/>
            <person name="Ogata S."/>
        </authorList>
    </citation>
    <scope>NUCLEOTIDE SEQUENCE [LARGE SCALE GENOMIC DNA]</scope>
    <source>
        <strain evidence="1 2">ATCC 31255</strain>
    </source>
</reference>
<name>A0A169PIM8_STRLU</name>
<dbReference type="KEGG" id="slau:SLA_7122"/>
<organism evidence="1 2">
    <name type="scientific">Streptomyces laurentii</name>
    <dbReference type="NCBI Taxonomy" id="39478"/>
    <lineage>
        <taxon>Bacteria</taxon>
        <taxon>Bacillati</taxon>
        <taxon>Actinomycetota</taxon>
        <taxon>Actinomycetes</taxon>
        <taxon>Kitasatosporales</taxon>
        <taxon>Streptomycetaceae</taxon>
        <taxon>Streptomyces</taxon>
    </lineage>
</organism>
<evidence type="ECO:0000313" key="2">
    <source>
        <dbReference type="Proteomes" id="UP000217676"/>
    </source>
</evidence>
<evidence type="ECO:0000313" key="1">
    <source>
        <dbReference type="EMBL" id="BAU87988.1"/>
    </source>
</evidence>
<protein>
    <submittedName>
        <fullName evidence="1">Uncharacterized protein</fullName>
    </submittedName>
</protein>
<gene>
    <name evidence="1" type="ORF">SLA_7122</name>
</gene>
<dbReference type="AlphaFoldDB" id="A0A169PIM8"/>
<accession>A0A169PIM8</accession>
<dbReference type="EMBL" id="AP017424">
    <property type="protein sequence ID" value="BAU87988.1"/>
    <property type="molecule type" value="Genomic_DNA"/>
</dbReference>
<dbReference type="Proteomes" id="UP000217676">
    <property type="component" value="Chromosome"/>
</dbReference>